<dbReference type="Proteomes" id="UP001240236">
    <property type="component" value="Unassembled WGS sequence"/>
</dbReference>
<dbReference type="EMBL" id="JAUSUZ010000001">
    <property type="protein sequence ID" value="MDQ0367966.1"/>
    <property type="molecule type" value="Genomic_DNA"/>
</dbReference>
<comment type="caution">
    <text evidence="1">The sequence shown here is derived from an EMBL/GenBank/DDBJ whole genome shotgun (WGS) entry which is preliminary data.</text>
</comment>
<dbReference type="AlphaFoldDB" id="A0AAE4AZP5"/>
<sequence length="83" mass="9385">MDPHASTATALFLAALAVTLGYAFACWVWPFKHCPRCHGTGRKPSPTGRAFRECRRCGGTGRRLRAGRWIYNQLSHRRREAGR</sequence>
<name>A0AAE4AZP5_9ACTN</name>
<proteinExistence type="predicted"/>
<reference evidence="1 2" key="1">
    <citation type="submission" date="2023-07" db="EMBL/GenBank/DDBJ databases">
        <title>Sequencing the genomes of 1000 actinobacteria strains.</title>
        <authorList>
            <person name="Klenk H.-P."/>
        </authorList>
    </citation>
    <scope>NUCLEOTIDE SEQUENCE [LARGE SCALE GENOMIC DNA]</scope>
    <source>
        <strain evidence="1 2">DSM 44709</strain>
    </source>
</reference>
<dbReference type="SUPFAM" id="SSF57938">
    <property type="entry name" value="DnaJ/Hsp40 cysteine-rich domain"/>
    <property type="match status" value="1"/>
</dbReference>
<protein>
    <submittedName>
        <fullName evidence="1">DnaJ-class molecular chaperone</fullName>
    </submittedName>
</protein>
<keyword evidence="2" id="KW-1185">Reference proteome</keyword>
<dbReference type="RefSeq" id="WP_307242332.1">
    <property type="nucleotide sequence ID" value="NZ_JAUSUZ010000001.1"/>
</dbReference>
<dbReference type="Gene3D" id="6.20.20.10">
    <property type="match status" value="1"/>
</dbReference>
<evidence type="ECO:0000313" key="1">
    <source>
        <dbReference type="EMBL" id="MDQ0367966.1"/>
    </source>
</evidence>
<gene>
    <name evidence="1" type="ORF">J2S42_004635</name>
</gene>
<evidence type="ECO:0000313" key="2">
    <source>
        <dbReference type="Proteomes" id="UP001240236"/>
    </source>
</evidence>
<organism evidence="1 2">
    <name type="scientific">Catenuloplanes indicus</name>
    <dbReference type="NCBI Taxonomy" id="137267"/>
    <lineage>
        <taxon>Bacteria</taxon>
        <taxon>Bacillati</taxon>
        <taxon>Actinomycetota</taxon>
        <taxon>Actinomycetes</taxon>
        <taxon>Micromonosporales</taxon>
        <taxon>Micromonosporaceae</taxon>
        <taxon>Catenuloplanes</taxon>
    </lineage>
</organism>
<dbReference type="InterPro" id="IPR036410">
    <property type="entry name" value="HSP_DnaJ_Cys-rich_dom_sf"/>
</dbReference>
<accession>A0AAE4AZP5</accession>